<dbReference type="EMBL" id="CP042161">
    <property type="protein sequence ID" value="QDS37902.1"/>
    <property type="molecule type" value="Genomic_DNA"/>
</dbReference>
<proteinExistence type="predicted"/>
<dbReference type="Gene3D" id="3.40.50.720">
    <property type="entry name" value="NAD(P)-binding Rossmann-like Domain"/>
    <property type="match status" value="1"/>
</dbReference>
<name>A0A517IGB7_BREBE</name>
<evidence type="ECO:0000313" key="3">
    <source>
        <dbReference type="Proteomes" id="UP000317713"/>
    </source>
</evidence>
<evidence type="ECO:0000313" key="2">
    <source>
        <dbReference type="EMBL" id="QDS37902.1"/>
    </source>
</evidence>
<dbReference type="InterPro" id="IPR036291">
    <property type="entry name" value="NAD(P)-bd_dom_sf"/>
</dbReference>
<evidence type="ECO:0000259" key="1">
    <source>
        <dbReference type="Pfam" id="PF13460"/>
    </source>
</evidence>
<protein>
    <submittedName>
        <fullName evidence="2">NAD-dependent epimerase/dehydratase family protein</fullName>
    </submittedName>
</protein>
<accession>A0A517IGB7</accession>
<dbReference type="Pfam" id="PF13460">
    <property type="entry name" value="NAD_binding_10"/>
    <property type="match status" value="1"/>
</dbReference>
<organism evidence="2 3">
    <name type="scientific">Brevibacillus brevis</name>
    <name type="common">Bacillus brevis</name>
    <dbReference type="NCBI Taxonomy" id="1393"/>
    <lineage>
        <taxon>Bacteria</taxon>
        <taxon>Bacillati</taxon>
        <taxon>Bacillota</taxon>
        <taxon>Bacilli</taxon>
        <taxon>Bacillales</taxon>
        <taxon>Paenibacillaceae</taxon>
        <taxon>Brevibacillus</taxon>
    </lineage>
</organism>
<dbReference type="PANTHER" id="PTHR14097:SF7">
    <property type="entry name" value="OXIDOREDUCTASE HTATIP2"/>
    <property type="match status" value="1"/>
</dbReference>
<dbReference type="SUPFAM" id="SSF51735">
    <property type="entry name" value="NAD(P)-binding Rossmann-fold domains"/>
    <property type="match status" value="1"/>
</dbReference>
<dbReference type="InterPro" id="IPR016040">
    <property type="entry name" value="NAD(P)-bd_dom"/>
</dbReference>
<dbReference type="PANTHER" id="PTHR14097">
    <property type="entry name" value="OXIDOREDUCTASE HTATIP2"/>
    <property type="match status" value="1"/>
</dbReference>
<reference evidence="2 3" key="1">
    <citation type="submission" date="2019-07" db="EMBL/GenBank/DDBJ databases">
        <title>Characterization of Brevibacillus brevis HK544, as a potential biocontrol agent.</title>
        <authorList>
            <person name="Kim H."/>
        </authorList>
    </citation>
    <scope>NUCLEOTIDE SEQUENCE [LARGE SCALE GENOMIC DNA]</scope>
    <source>
        <strain evidence="2 3">HK544</strain>
    </source>
</reference>
<dbReference type="RefSeq" id="WP_144619386.1">
    <property type="nucleotide sequence ID" value="NZ_CP042161.1"/>
</dbReference>
<feature type="domain" description="NAD(P)-binding" evidence="1">
    <location>
        <begin position="10"/>
        <end position="124"/>
    </location>
</feature>
<dbReference type="AlphaFoldDB" id="A0A517IGB7"/>
<gene>
    <name evidence="2" type="ORF">FPS98_30160</name>
</gene>
<sequence>MAMKRAVLFGATGLVGRALLQHLLEDDAYGKVIAVVRNELPFTHHRLQTVVIDFRQLGDCRQFLEGADIFCCLGTTMKKAGSREAFRTVDYQYPLEIARLAKEEGTSQFLIITAIGANSRSVFFYNRVKGELEEALRELALPSLHMFHPSLLLGTRQEHRRSEELSAKLSHSLSFLWVGPLRTYQPVTATDVAGAMHHIASLGLAGAHAYESRELPQLAAAGKRTS</sequence>
<dbReference type="Proteomes" id="UP000317713">
    <property type="component" value="Chromosome"/>
</dbReference>